<dbReference type="PANTHER" id="PTHR45835:SF103">
    <property type="entry name" value="RNA-DIRECTED DNA POLYMERASE"/>
    <property type="match status" value="1"/>
</dbReference>
<gene>
    <name evidence="1" type="ORF">Tci_874909</name>
</gene>
<sequence>MTISLDLPRKILNAQTEARKPKNTKKEDVGVEFSYDNNYHATIKAAPFEALYGRKCRSSICWTEVG</sequence>
<protein>
    <submittedName>
        <fullName evidence="1">Putative reverse transcriptase domain-containing protein</fullName>
    </submittedName>
</protein>
<proteinExistence type="predicted"/>
<name>A0A699SZD7_TANCI</name>
<organism evidence="1">
    <name type="scientific">Tanacetum cinerariifolium</name>
    <name type="common">Dalmatian daisy</name>
    <name type="synonym">Chrysanthemum cinerariifolium</name>
    <dbReference type="NCBI Taxonomy" id="118510"/>
    <lineage>
        <taxon>Eukaryota</taxon>
        <taxon>Viridiplantae</taxon>
        <taxon>Streptophyta</taxon>
        <taxon>Embryophyta</taxon>
        <taxon>Tracheophyta</taxon>
        <taxon>Spermatophyta</taxon>
        <taxon>Magnoliopsida</taxon>
        <taxon>eudicotyledons</taxon>
        <taxon>Gunneridae</taxon>
        <taxon>Pentapetalae</taxon>
        <taxon>asterids</taxon>
        <taxon>campanulids</taxon>
        <taxon>Asterales</taxon>
        <taxon>Asteraceae</taxon>
        <taxon>Asteroideae</taxon>
        <taxon>Anthemideae</taxon>
        <taxon>Anthemidinae</taxon>
        <taxon>Tanacetum</taxon>
    </lineage>
</organism>
<keyword evidence="1" id="KW-0548">Nucleotidyltransferase</keyword>
<dbReference type="GO" id="GO:0003964">
    <property type="term" value="F:RNA-directed DNA polymerase activity"/>
    <property type="evidence" value="ECO:0007669"/>
    <property type="project" value="UniProtKB-KW"/>
</dbReference>
<keyword evidence="1" id="KW-0808">Transferase</keyword>
<reference evidence="1" key="1">
    <citation type="journal article" date="2019" name="Sci. Rep.">
        <title>Draft genome of Tanacetum cinerariifolium, the natural source of mosquito coil.</title>
        <authorList>
            <person name="Yamashiro T."/>
            <person name="Shiraishi A."/>
            <person name="Satake H."/>
            <person name="Nakayama K."/>
        </authorList>
    </citation>
    <scope>NUCLEOTIDE SEQUENCE</scope>
</reference>
<dbReference type="PANTHER" id="PTHR45835">
    <property type="entry name" value="YALI0A06105P"/>
    <property type="match status" value="1"/>
</dbReference>
<evidence type="ECO:0000313" key="1">
    <source>
        <dbReference type="EMBL" id="GFD02940.1"/>
    </source>
</evidence>
<comment type="caution">
    <text evidence="1">The sequence shown here is derived from an EMBL/GenBank/DDBJ whole genome shotgun (WGS) entry which is preliminary data.</text>
</comment>
<dbReference type="EMBL" id="BKCJ011201472">
    <property type="protein sequence ID" value="GFD02940.1"/>
    <property type="molecule type" value="Genomic_DNA"/>
</dbReference>
<keyword evidence="1" id="KW-0695">RNA-directed DNA polymerase</keyword>
<dbReference type="AlphaFoldDB" id="A0A699SZD7"/>
<accession>A0A699SZD7</accession>
<feature type="non-terminal residue" evidence="1">
    <location>
        <position position="66"/>
    </location>
</feature>